<keyword evidence="5 7" id="KW-1133">Transmembrane helix</keyword>
<dbReference type="GO" id="GO:0005345">
    <property type="term" value="F:purine nucleobase transmembrane transporter activity"/>
    <property type="evidence" value="ECO:0007669"/>
    <property type="project" value="TreeGrafter"/>
</dbReference>
<evidence type="ECO:0000256" key="5">
    <source>
        <dbReference type="ARBA" id="ARBA00022989"/>
    </source>
</evidence>
<keyword evidence="6 7" id="KW-0472">Membrane</keyword>
<feature type="transmembrane region" description="Helical" evidence="7">
    <location>
        <begin position="21"/>
        <end position="41"/>
    </location>
</feature>
<dbReference type="AlphaFoldDB" id="A0AAX2AF18"/>
<dbReference type="KEGG" id="amyt:AMYT_1919"/>
<dbReference type="PANTHER" id="PTHR43337">
    <property type="entry name" value="XANTHINE/URACIL PERMEASE C887.17-RELATED"/>
    <property type="match status" value="1"/>
</dbReference>
<dbReference type="RefSeq" id="WP_114842328.1">
    <property type="nucleotide sequence ID" value="NZ_CP031219.1"/>
</dbReference>
<feature type="transmembrane region" description="Helical" evidence="7">
    <location>
        <begin position="165"/>
        <end position="184"/>
    </location>
</feature>
<feature type="transmembrane region" description="Helical" evidence="7">
    <location>
        <begin position="344"/>
        <end position="363"/>
    </location>
</feature>
<dbReference type="InterPro" id="IPR045018">
    <property type="entry name" value="Azg-like"/>
</dbReference>
<comment type="similarity">
    <text evidence="2">Belongs to the nucleobase:cation symporter-2 (NCS2) (TC 2.A.40) family. Azg-like subfamily.</text>
</comment>
<dbReference type="GO" id="GO:0012505">
    <property type="term" value="C:endomembrane system"/>
    <property type="evidence" value="ECO:0007669"/>
    <property type="project" value="UniProtKB-SubCell"/>
</dbReference>
<feature type="transmembrane region" description="Helical" evidence="7">
    <location>
        <begin position="316"/>
        <end position="337"/>
    </location>
</feature>
<evidence type="ECO:0000313" key="8">
    <source>
        <dbReference type="EMBL" id="RXK15175.1"/>
    </source>
</evidence>
<feature type="transmembrane region" description="Helical" evidence="7">
    <location>
        <begin position="79"/>
        <end position="95"/>
    </location>
</feature>
<dbReference type="Pfam" id="PF00860">
    <property type="entry name" value="Xan_ur_permease"/>
    <property type="match status" value="1"/>
</dbReference>
<name>A0AAX2AF18_9BACT</name>
<feature type="transmembrane region" description="Helical" evidence="7">
    <location>
        <begin position="101"/>
        <end position="121"/>
    </location>
</feature>
<proteinExistence type="inferred from homology"/>
<evidence type="ECO:0000256" key="3">
    <source>
        <dbReference type="ARBA" id="ARBA00022448"/>
    </source>
</evidence>
<evidence type="ECO:0000256" key="1">
    <source>
        <dbReference type="ARBA" id="ARBA00004127"/>
    </source>
</evidence>
<accession>A0AAX2AF18</accession>
<gene>
    <name evidence="8" type="ORF">CP985_09785</name>
</gene>
<feature type="transmembrane region" description="Helical" evidence="7">
    <location>
        <begin position="286"/>
        <end position="304"/>
    </location>
</feature>
<dbReference type="GO" id="GO:0005886">
    <property type="term" value="C:plasma membrane"/>
    <property type="evidence" value="ECO:0007669"/>
    <property type="project" value="TreeGrafter"/>
</dbReference>
<evidence type="ECO:0000256" key="6">
    <source>
        <dbReference type="ARBA" id="ARBA00023136"/>
    </source>
</evidence>
<comment type="subcellular location">
    <subcellularLocation>
        <location evidence="1">Endomembrane system</location>
        <topology evidence="1">Multi-pass membrane protein</topology>
    </subcellularLocation>
</comment>
<feature type="transmembrane region" description="Helical" evidence="7">
    <location>
        <begin position="191"/>
        <end position="211"/>
    </location>
</feature>
<sequence>MNLFKLKEHNTNVKTEFTAGFTTFLTMMYIVPVNGFILADAGLPMDAVVTATALITILATLFSGLWANTPIAMSVGMGLNAYFSYGLVLGMKIPWETALGIVFLSGLLFVILSFTNFRVWIMTSIPMNLRRAISAGIGTFIAFIGLKQMGMIAASDATFVKLGDFSQPTVLLGVLGLVLSFVFYAYRLKGAFVFSIAITSFVAWMSGISPFPTNYLSAPASIAPIAFKLDIISALSLSLLPVIITFLITDMFDTLGTLTGIGARADMFQNGTKEDKSLQKTLEADAIATSAGSLLGVSTTTAFIESASGVEEGGRTGLTAVFTAMFFVCTLFMLPLFKAIPSNAIYPVLVVVGVLMFTELGKINFEKVDLATSAGAFFIVILMPLTFSITNGIAAGFLVYTIIKLTKREFSDLNIGILTITLISLLVFILQG</sequence>
<dbReference type="InterPro" id="IPR006043">
    <property type="entry name" value="NCS2"/>
</dbReference>
<keyword evidence="3" id="KW-0813">Transport</keyword>
<organism evidence="8 9">
    <name type="scientific">Malaciobacter mytili LMG 24559</name>
    <dbReference type="NCBI Taxonomy" id="1032238"/>
    <lineage>
        <taxon>Bacteria</taxon>
        <taxon>Pseudomonadati</taxon>
        <taxon>Campylobacterota</taxon>
        <taxon>Epsilonproteobacteria</taxon>
        <taxon>Campylobacterales</taxon>
        <taxon>Arcobacteraceae</taxon>
        <taxon>Malaciobacter</taxon>
    </lineage>
</organism>
<evidence type="ECO:0000256" key="7">
    <source>
        <dbReference type="SAM" id="Phobius"/>
    </source>
</evidence>
<reference evidence="8 9" key="1">
    <citation type="submission" date="2017-09" db="EMBL/GenBank/DDBJ databases">
        <title>Genomics of the genus Arcobacter.</title>
        <authorList>
            <person name="Perez-Cataluna A."/>
            <person name="Figueras M.J."/>
            <person name="Salas-Masso N."/>
        </authorList>
    </citation>
    <scope>NUCLEOTIDE SEQUENCE [LARGE SCALE GENOMIC DNA]</scope>
    <source>
        <strain evidence="8 9">CECT 7386</strain>
    </source>
</reference>
<feature type="transmembrane region" description="Helical" evidence="7">
    <location>
        <begin position="375"/>
        <end position="401"/>
    </location>
</feature>
<feature type="transmembrane region" description="Helical" evidence="7">
    <location>
        <begin position="413"/>
        <end position="430"/>
    </location>
</feature>
<feature type="transmembrane region" description="Helical" evidence="7">
    <location>
        <begin position="47"/>
        <end position="67"/>
    </location>
</feature>
<evidence type="ECO:0000256" key="4">
    <source>
        <dbReference type="ARBA" id="ARBA00022692"/>
    </source>
</evidence>
<comment type="caution">
    <text evidence="8">The sequence shown here is derived from an EMBL/GenBank/DDBJ whole genome shotgun (WGS) entry which is preliminary data.</text>
</comment>
<keyword evidence="9" id="KW-1185">Reference proteome</keyword>
<dbReference type="PANTHER" id="PTHR43337:SF1">
    <property type="entry name" value="XANTHINE_URACIL PERMEASE C887.17-RELATED"/>
    <property type="match status" value="1"/>
</dbReference>
<keyword evidence="4 7" id="KW-0812">Transmembrane</keyword>
<feature type="transmembrane region" description="Helical" evidence="7">
    <location>
        <begin position="231"/>
        <end position="249"/>
    </location>
</feature>
<protein>
    <submittedName>
        <fullName evidence="8">Guanine permease</fullName>
    </submittedName>
</protein>
<evidence type="ECO:0000313" key="9">
    <source>
        <dbReference type="Proteomes" id="UP000290092"/>
    </source>
</evidence>
<evidence type="ECO:0000256" key="2">
    <source>
        <dbReference type="ARBA" id="ARBA00005697"/>
    </source>
</evidence>
<dbReference type="Proteomes" id="UP000290092">
    <property type="component" value="Unassembled WGS sequence"/>
</dbReference>
<feature type="transmembrane region" description="Helical" evidence="7">
    <location>
        <begin position="133"/>
        <end position="153"/>
    </location>
</feature>
<dbReference type="EMBL" id="NXID01000035">
    <property type="protein sequence ID" value="RXK15175.1"/>
    <property type="molecule type" value="Genomic_DNA"/>
</dbReference>